<evidence type="ECO:0000256" key="1">
    <source>
        <dbReference type="ARBA" id="ARBA00023015"/>
    </source>
</evidence>
<dbReference type="EMBL" id="AP027728">
    <property type="protein sequence ID" value="BDZ39461.1"/>
    <property type="molecule type" value="Genomic_DNA"/>
</dbReference>
<dbReference type="InterPro" id="IPR023187">
    <property type="entry name" value="Tscrpt_reg_MarR-type_CS"/>
</dbReference>
<feature type="domain" description="HTH marR-type" evidence="5">
    <location>
        <begin position="28"/>
        <end position="177"/>
    </location>
</feature>
<sequence length="178" mass="19572">MQDTLGARDKGRPEASPTGPYCVPRWMSPPAATLMSMTDRELALRAWESLFRAQHELFTEMVGDFDGSGLAQGEYDVLLTVVRSRGMTARLRDITANMLISQPSVSRLVDRMVARGLITKAVDPDDGRGAVITATDAGASAFRRVATVHGRSIAERMSRLDDAELQTLHALTEKLRDR</sequence>
<dbReference type="SMART" id="SM00347">
    <property type="entry name" value="HTH_MARR"/>
    <property type="match status" value="1"/>
</dbReference>
<feature type="compositionally biased region" description="Basic and acidic residues" evidence="4">
    <location>
        <begin position="1"/>
        <end position="13"/>
    </location>
</feature>
<dbReference type="InterPro" id="IPR036390">
    <property type="entry name" value="WH_DNA-bd_sf"/>
</dbReference>
<dbReference type="Proteomes" id="UP001321543">
    <property type="component" value="Chromosome"/>
</dbReference>
<dbReference type="Gene3D" id="1.10.10.10">
    <property type="entry name" value="Winged helix-like DNA-binding domain superfamily/Winged helix DNA-binding domain"/>
    <property type="match status" value="1"/>
</dbReference>
<dbReference type="InterPro" id="IPR036388">
    <property type="entry name" value="WH-like_DNA-bd_sf"/>
</dbReference>
<dbReference type="PANTHER" id="PTHR33164:SF104">
    <property type="entry name" value="TRANSCRIPTIONAL REGULATORY PROTEIN"/>
    <property type="match status" value="1"/>
</dbReference>
<proteinExistence type="predicted"/>
<dbReference type="PROSITE" id="PS50995">
    <property type="entry name" value="HTH_MARR_2"/>
    <property type="match status" value="1"/>
</dbReference>
<evidence type="ECO:0000256" key="3">
    <source>
        <dbReference type="ARBA" id="ARBA00023163"/>
    </source>
</evidence>
<evidence type="ECO:0000256" key="2">
    <source>
        <dbReference type="ARBA" id="ARBA00023125"/>
    </source>
</evidence>
<protein>
    <recommendedName>
        <fullName evidence="5">HTH marR-type domain-containing protein</fullName>
    </recommendedName>
</protein>
<keyword evidence="7" id="KW-1185">Reference proteome</keyword>
<dbReference type="InterPro" id="IPR039422">
    <property type="entry name" value="MarR/SlyA-like"/>
</dbReference>
<keyword evidence="2" id="KW-0238">DNA-binding</keyword>
<reference evidence="7" key="1">
    <citation type="journal article" date="2019" name="Int. J. Syst. Evol. Microbiol.">
        <title>The Global Catalogue of Microorganisms (GCM) 10K type strain sequencing project: providing services to taxonomists for standard genome sequencing and annotation.</title>
        <authorList>
            <consortium name="The Broad Institute Genomics Platform"/>
            <consortium name="The Broad Institute Genome Sequencing Center for Infectious Disease"/>
            <person name="Wu L."/>
            <person name="Ma J."/>
        </authorList>
    </citation>
    <scope>NUCLEOTIDE SEQUENCE [LARGE SCALE GENOMIC DNA]</scope>
    <source>
        <strain evidence="7">NBRC 106310</strain>
    </source>
</reference>
<dbReference type="PANTHER" id="PTHR33164">
    <property type="entry name" value="TRANSCRIPTIONAL REGULATOR, MARR FAMILY"/>
    <property type="match status" value="1"/>
</dbReference>
<evidence type="ECO:0000259" key="5">
    <source>
        <dbReference type="PROSITE" id="PS50995"/>
    </source>
</evidence>
<evidence type="ECO:0000313" key="7">
    <source>
        <dbReference type="Proteomes" id="UP001321543"/>
    </source>
</evidence>
<keyword evidence="1" id="KW-0805">Transcription regulation</keyword>
<gene>
    <name evidence="6" type="ORF">GCM10025863_20750</name>
</gene>
<dbReference type="SUPFAM" id="SSF46785">
    <property type="entry name" value="Winged helix' DNA-binding domain"/>
    <property type="match status" value="1"/>
</dbReference>
<dbReference type="PRINTS" id="PR00598">
    <property type="entry name" value="HTHMARR"/>
</dbReference>
<dbReference type="Pfam" id="PF12802">
    <property type="entry name" value="MarR_2"/>
    <property type="match status" value="1"/>
</dbReference>
<dbReference type="InterPro" id="IPR000835">
    <property type="entry name" value="HTH_MarR-typ"/>
</dbReference>
<accession>A0ABN6X410</accession>
<feature type="region of interest" description="Disordered" evidence="4">
    <location>
        <begin position="1"/>
        <end position="23"/>
    </location>
</feature>
<dbReference type="PROSITE" id="PS01117">
    <property type="entry name" value="HTH_MARR_1"/>
    <property type="match status" value="1"/>
</dbReference>
<organism evidence="6 7">
    <name type="scientific">Microbacterium suwonense</name>
    <dbReference type="NCBI Taxonomy" id="683047"/>
    <lineage>
        <taxon>Bacteria</taxon>
        <taxon>Bacillati</taxon>
        <taxon>Actinomycetota</taxon>
        <taxon>Actinomycetes</taxon>
        <taxon>Micrococcales</taxon>
        <taxon>Microbacteriaceae</taxon>
        <taxon>Microbacterium</taxon>
    </lineage>
</organism>
<evidence type="ECO:0000256" key="4">
    <source>
        <dbReference type="SAM" id="MobiDB-lite"/>
    </source>
</evidence>
<name>A0ABN6X410_9MICO</name>
<keyword evidence="3" id="KW-0804">Transcription</keyword>
<evidence type="ECO:0000313" key="6">
    <source>
        <dbReference type="EMBL" id="BDZ39461.1"/>
    </source>
</evidence>